<name>A0A9N7YY75_PLEPL</name>
<evidence type="ECO:0000313" key="2">
    <source>
        <dbReference type="EMBL" id="CAB1442130.1"/>
    </source>
</evidence>
<feature type="region of interest" description="Disordered" evidence="1">
    <location>
        <begin position="152"/>
        <end position="187"/>
    </location>
</feature>
<comment type="caution">
    <text evidence="2">The sequence shown here is derived from an EMBL/GenBank/DDBJ whole genome shotgun (WGS) entry which is preliminary data.</text>
</comment>
<gene>
    <name evidence="2" type="ORF">PLEPLA_LOCUS29827</name>
</gene>
<evidence type="ECO:0000256" key="1">
    <source>
        <dbReference type="SAM" id="MobiDB-lite"/>
    </source>
</evidence>
<keyword evidence="3" id="KW-1185">Reference proteome</keyword>
<evidence type="ECO:0000313" key="3">
    <source>
        <dbReference type="Proteomes" id="UP001153269"/>
    </source>
</evidence>
<sequence>MEPNRKRVDSTVRVLLGYAAYNANRTTHSDPESVGVNFRKSNLELAVGENDEDLMVLLQTKRVLCTECMLNRFGSSALIEVGTEIIFNSGDSKGPSHEKVINLQTPAVAVETQILKADPSSHGDSNTDSVNSQVINLQTPAVAVETQILKADPSSHGDSNTDSANSQVINLQTPAVEVETGKQSSIS</sequence>
<dbReference type="Proteomes" id="UP001153269">
    <property type="component" value="Unassembled WGS sequence"/>
</dbReference>
<dbReference type="EMBL" id="CADEAL010002780">
    <property type="protein sequence ID" value="CAB1442130.1"/>
    <property type="molecule type" value="Genomic_DNA"/>
</dbReference>
<organism evidence="2 3">
    <name type="scientific">Pleuronectes platessa</name>
    <name type="common">European plaice</name>
    <dbReference type="NCBI Taxonomy" id="8262"/>
    <lineage>
        <taxon>Eukaryota</taxon>
        <taxon>Metazoa</taxon>
        <taxon>Chordata</taxon>
        <taxon>Craniata</taxon>
        <taxon>Vertebrata</taxon>
        <taxon>Euteleostomi</taxon>
        <taxon>Actinopterygii</taxon>
        <taxon>Neopterygii</taxon>
        <taxon>Teleostei</taxon>
        <taxon>Neoteleostei</taxon>
        <taxon>Acanthomorphata</taxon>
        <taxon>Carangaria</taxon>
        <taxon>Pleuronectiformes</taxon>
        <taxon>Pleuronectoidei</taxon>
        <taxon>Pleuronectidae</taxon>
        <taxon>Pleuronectes</taxon>
    </lineage>
</organism>
<protein>
    <submittedName>
        <fullName evidence="2">Uncharacterized protein</fullName>
    </submittedName>
</protein>
<proteinExistence type="predicted"/>
<reference evidence="2" key="1">
    <citation type="submission" date="2020-03" db="EMBL/GenBank/DDBJ databases">
        <authorList>
            <person name="Weist P."/>
        </authorList>
    </citation>
    <scope>NUCLEOTIDE SEQUENCE</scope>
</reference>
<accession>A0A9N7YY75</accession>
<dbReference type="AlphaFoldDB" id="A0A9N7YY75"/>
<feature type="compositionally biased region" description="Polar residues" evidence="1">
    <location>
        <begin position="156"/>
        <end position="173"/>
    </location>
</feature>